<dbReference type="Gene3D" id="3.40.50.720">
    <property type="entry name" value="NAD(P)-binding Rossmann-like Domain"/>
    <property type="match status" value="1"/>
</dbReference>
<dbReference type="Gene3D" id="3.30.1490.20">
    <property type="entry name" value="ATP-grasp fold, A domain"/>
    <property type="match status" value="1"/>
</dbReference>
<dbReference type="SUPFAM" id="SSF51735">
    <property type="entry name" value="NAD(P)-binding Rossmann-fold domains"/>
    <property type="match status" value="1"/>
</dbReference>
<dbReference type="Pfam" id="PF13549">
    <property type="entry name" value="ATP-grasp_5"/>
    <property type="match status" value="1"/>
</dbReference>
<evidence type="ECO:0000313" key="5">
    <source>
        <dbReference type="EMBL" id="MEI4274032.1"/>
    </source>
</evidence>
<proteinExistence type="predicted"/>
<dbReference type="Proteomes" id="UP001361570">
    <property type="component" value="Unassembled WGS sequence"/>
</dbReference>
<dbReference type="InterPro" id="IPR051538">
    <property type="entry name" value="Acyl-CoA_Synth/Transferase"/>
</dbReference>
<dbReference type="GO" id="GO:0016874">
    <property type="term" value="F:ligase activity"/>
    <property type="evidence" value="ECO:0007669"/>
    <property type="project" value="UniProtKB-KW"/>
</dbReference>
<evidence type="ECO:0000256" key="2">
    <source>
        <dbReference type="ARBA" id="ARBA00022741"/>
    </source>
</evidence>
<gene>
    <name evidence="5" type="ORF">TEK04_20100</name>
</gene>
<dbReference type="Pfam" id="PF13380">
    <property type="entry name" value="CoA_binding_2"/>
    <property type="match status" value="1"/>
</dbReference>
<comment type="caution">
    <text evidence="5">The sequence shown here is derived from an EMBL/GenBank/DDBJ whole genome shotgun (WGS) entry which is preliminary data.</text>
</comment>
<evidence type="ECO:0000256" key="1">
    <source>
        <dbReference type="ARBA" id="ARBA00022598"/>
    </source>
</evidence>
<dbReference type="SMART" id="SM00881">
    <property type="entry name" value="CoA_binding"/>
    <property type="match status" value="1"/>
</dbReference>
<evidence type="ECO:0000313" key="6">
    <source>
        <dbReference type="Proteomes" id="UP001361570"/>
    </source>
</evidence>
<dbReference type="InterPro" id="IPR032875">
    <property type="entry name" value="Succ_CoA_lig_flav_dom"/>
</dbReference>
<keyword evidence="3" id="KW-0067">ATP-binding</keyword>
<dbReference type="Pfam" id="PF19045">
    <property type="entry name" value="Ligase_CoA_2"/>
    <property type="match status" value="1"/>
</dbReference>
<dbReference type="Pfam" id="PF13607">
    <property type="entry name" value="Succ_CoA_lig"/>
    <property type="match status" value="1"/>
</dbReference>
<accession>A0ABU8DYY1</accession>
<dbReference type="SUPFAM" id="SSF56059">
    <property type="entry name" value="Glutathione synthetase ATP-binding domain-like"/>
    <property type="match status" value="1"/>
</dbReference>
<dbReference type="RefSeq" id="WP_336406148.1">
    <property type="nucleotide sequence ID" value="NZ_JBAPLU010000032.1"/>
</dbReference>
<dbReference type="EMBL" id="JBAPLU010000032">
    <property type="protein sequence ID" value="MEI4274032.1"/>
    <property type="molecule type" value="Genomic_DNA"/>
</dbReference>
<organism evidence="5 6">
    <name type="scientific">Klenkia sesuvii</name>
    <dbReference type="NCBI Taxonomy" id="3103137"/>
    <lineage>
        <taxon>Bacteria</taxon>
        <taxon>Bacillati</taxon>
        <taxon>Actinomycetota</taxon>
        <taxon>Actinomycetes</taxon>
        <taxon>Geodermatophilales</taxon>
        <taxon>Geodermatophilaceae</taxon>
        <taxon>Klenkia</taxon>
    </lineage>
</organism>
<dbReference type="PANTHER" id="PTHR43334">
    <property type="entry name" value="ACETATE--COA LIGASE [ADP-FORMING]"/>
    <property type="match status" value="1"/>
</dbReference>
<feature type="domain" description="CoA-binding" evidence="4">
    <location>
        <begin position="17"/>
        <end position="112"/>
    </location>
</feature>
<evidence type="ECO:0000259" key="4">
    <source>
        <dbReference type="SMART" id="SM00881"/>
    </source>
</evidence>
<evidence type="ECO:0000256" key="3">
    <source>
        <dbReference type="ARBA" id="ARBA00022840"/>
    </source>
</evidence>
<dbReference type="InterPro" id="IPR003781">
    <property type="entry name" value="CoA-bd"/>
</dbReference>
<protein>
    <submittedName>
        <fullName evidence="5">Acetate--CoA ligase family protein</fullName>
    </submittedName>
</protein>
<dbReference type="InterPro" id="IPR036291">
    <property type="entry name" value="NAD(P)-bd_dom_sf"/>
</dbReference>
<dbReference type="Gene3D" id="3.30.470.20">
    <property type="entry name" value="ATP-grasp fold, B domain"/>
    <property type="match status" value="1"/>
</dbReference>
<keyword evidence="6" id="KW-1185">Reference proteome</keyword>
<sequence length="716" mass="72106">MSAAPGAGPRRAGFDAVFRPRSIAVVGASSSAEKIGGRPVRLLRQHGFPGAVYPINPGAGQVQGLPAFAALADLPEVPDLVVVAVPGPAAVAAVAEAGQLGVGAAVVLSSGFTENGPDGAALQRELTRSAQESGIRVVGPNCLGTFSVRERAIGTFSIALEQSLPDAGGISIVSQSGNLGSAALSLLAPHGAGLARFVATGNEADVEASDAVAWLATDPDTSVVLLVLETCRDSARLTAALGRAREAGKPVVVLKIGTSEAGQQAALSHTGALAGSDKVFDAVFARYGALRVQSLEELVQVGAALEVVGRRRVGAQPSATVVAASGGFGVMMADAAARHGVGIHPLGEAAQARIREVLPLAATANPVDTTAQVSADPGVYEAVVDAALSDGANTTVCLMLSMAMDVPRMRATMVEGLRRVTDRHRDRAVVACLSGPADAVAELRGLGIACFPSVDAAMAGVAALGRVERLREAPATADAAVEAAPLDPASWRNEATARAALQAAGLPYPVAETVGSADEAAAAAERIGGAVALKILSPDILHKSDVGGVALGVRGAEEARAAFAAITGAATSHAPDAALDGVLVAPMVGGGTELILGTTTDPGFGPVVMVGLGGVFTEILGDTVVRLAPVTEDEARDMVRSLQGFPLLDGARGRPPADVDAVARAVAALSRFAVRHQQDVTEIDINPVLAGPRGEGAMALDALIVPRPTQHEEVPA</sequence>
<dbReference type="InterPro" id="IPR043938">
    <property type="entry name" value="Ligase_CoA_dom"/>
</dbReference>
<dbReference type="InterPro" id="IPR016102">
    <property type="entry name" value="Succinyl-CoA_synth-like"/>
</dbReference>
<keyword evidence="2" id="KW-0547">Nucleotide-binding</keyword>
<dbReference type="PANTHER" id="PTHR43334:SF1">
    <property type="entry name" value="3-HYDROXYPROPIONATE--COA LIGASE [ADP-FORMING]"/>
    <property type="match status" value="1"/>
</dbReference>
<dbReference type="SUPFAM" id="SSF52210">
    <property type="entry name" value="Succinyl-CoA synthetase domains"/>
    <property type="match status" value="2"/>
</dbReference>
<keyword evidence="1 5" id="KW-0436">Ligase</keyword>
<dbReference type="Gene3D" id="3.40.50.261">
    <property type="entry name" value="Succinyl-CoA synthetase domains"/>
    <property type="match status" value="2"/>
</dbReference>
<reference evidence="5 6" key="1">
    <citation type="submission" date="2024-03" db="EMBL/GenBank/DDBJ databases">
        <title>Draft genome sequence of Klenkia sp. LSe6-5.</title>
        <authorList>
            <person name="Duangmal K."/>
            <person name="Chantavorakit T."/>
        </authorList>
    </citation>
    <scope>NUCLEOTIDE SEQUENCE [LARGE SCALE GENOMIC DNA]</scope>
    <source>
        <strain evidence="5 6">LSe6-5</strain>
    </source>
</reference>
<name>A0ABU8DYY1_9ACTN</name>
<dbReference type="InterPro" id="IPR013815">
    <property type="entry name" value="ATP_grasp_subdomain_1"/>
</dbReference>